<dbReference type="STRING" id="1149755.A0A2J6QT26"/>
<keyword evidence="8" id="KW-1185">Reference proteome</keyword>
<dbReference type="Proteomes" id="UP000235786">
    <property type="component" value="Unassembled WGS sequence"/>
</dbReference>
<comment type="subcellular location">
    <subcellularLocation>
        <location evidence="1">Nucleus</location>
    </subcellularLocation>
</comment>
<sequence>MTNDHHVSIAKKACTRCSTQKRRCDRALPGCGLCTRLHQSCIYDLPRISSSGPTPSPSPRPEISLLSSGAFTASHLNDAIIQRIGHYTPGDIFSAYCLEIEPWFPIISVSRLRDRLPLTWNEAPLGISLLCVSIVLLTTTPPTSPEDENDPSEFKSRYLFAKTCIASTEGFGINSCLTIQSRILVTLFEVAHGLYPAAFISIGALVRAADALVSHPGGEMCLRQLDDDEKRQEKVLTWCGILILDRYIAIDSGPQTSLTCSRAETIQDLFKPIFCRTHEANQDRSDPICRLSRLLEASILLDKINTGLNSLIEEHRFNMDELILTVQTSVNLQTILNEEIGDGIHIYSGGLVLCNLALVLAFENGSKVPYLAGVTEDCNSLATTSLISVVATIASTVEPFVLGTQTIEFNLLPPFITFLVYKAAEIVTERLLINIHSNESLQQLKVLRKFLNIVGKRWLGCERYIRLLNEDTTPRLLKAVEQG</sequence>
<protein>
    <recommendedName>
        <fullName evidence="6">Zn(2)-C6 fungal-type domain-containing protein</fullName>
    </recommendedName>
</protein>
<keyword evidence="3" id="KW-0805">Transcription regulation</keyword>
<accession>A0A2J6QT26</accession>
<gene>
    <name evidence="7" type="ORF">L207DRAFT_504103</name>
</gene>
<dbReference type="EMBL" id="KZ613974">
    <property type="protein sequence ID" value="PMD29422.1"/>
    <property type="molecule type" value="Genomic_DNA"/>
</dbReference>
<evidence type="ECO:0000313" key="8">
    <source>
        <dbReference type="Proteomes" id="UP000235786"/>
    </source>
</evidence>
<evidence type="ECO:0000256" key="5">
    <source>
        <dbReference type="ARBA" id="ARBA00023242"/>
    </source>
</evidence>
<keyword evidence="4" id="KW-0804">Transcription</keyword>
<dbReference type="Gene3D" id="4.10.240.10">
    <property type="entry name" value="Zn(2)-C6 fungal-type DNA-binding domain"/>
    <property type="match status" value="1"/>
</dbReference>
<keyword evidence="5" id="KW-0539">Nucleus</keyword>
<dbReference type="CDD" id="cd00067">
    <property type="entry name" value="GAL4"/>
    <property type="match status" value="1"/>
</dbReference>
<dbReference type="Pfam" id="PF00172">
    <property type="entry name" value="Zn_clus"/>
    <property type="match status" value="1"/>
</dbReference>
<dbReference type="PANTHER" id="PTHR47338:SF20">
    <property type="entry name" value="ZN(II)2CYS6 TRANSCRIPTION FACTOR (EUROFUNG)"/>
    <property type="match status" value="1"/>
</dbReference>
<feature type="domain" description="Zn(2)-C6 fungal-type" evidence="6">
    <location>
        <begin position="13"/>
        <end position="43"/>
    </location>
</feature>
<dbReference type="SUPFAM" id="SSF57701">
    <property type="entry name" value="Zn2/Cys6 DNA-binding domain"/>
    <property type="match status" value="1"/>
</dbReference>
<organism evidence="7 8">
    <name type="scientific">Hyaloscypha variabilis (strain UAMH 11265 / GT02V1 / F)</name>
    <name type="common">Meliniomyces variabilis</name>
    <dbReference type="NCBI Taxonomy" id="1149755"/>
    <lineage>
        <taxon>Eukaryota</taxon>
        <taxon>Fungi</taxon>
        <taxon>Dikarya</taxon>
        <taxon>Ascomycota</taxon>
        <taxon>Pezizomycotina</taxon>
        <taxon>Leotiomycetes</taxon>
        <taxon>Helotiales</taxon>
        <taxon>Hyaloscyphaceae</taxon>
        <taxon>Hyaloscypha</taxon>
        <taxon>Hyaloscypha variabilis</taxon>
    </lineage>
</organism>
<evidence type="ECO:0000256" key="2">
    <source>
        <dbReference type="ARBA" id="ARBA00022723"/>
    </source>
</evidence>
<dbReference type="GO" id="GO:0008270">
    <property type="term" value="F:zinc ion binding"/>
    <property type="evidence" value="ECO:0007669"/>
    <property type="project" value="InterPro"/>
</dbReference>
<dbReference type="GO" id="GO:0005634">
    <property type="term" value="C:nucleus"/>
    <property type="evidence" value="ECO:0007669"/>
    <property type="project" value="UniProtKB-SubCell"/>
</dbReference>
<evidence type="ECO:0000256" key="4">
    <source>
        <dbReference type="ARBA" id="ARBA00023163"/>
    </source>
</evidence>
<evidence type="ECO:0000313" key="7">
    <source>
        <dbReference type="EMBL" id="PMD29422.1"/>
    </source>
</evidence>
<reference evidence="7 8" key="1">
    <citation type="submission" date="2016-04" db="EMBL/GenBank/DDBJ databases">
        <title>A degradative enzymes factory behind the ericoid mycorrhizal symbiosis.</title>
        <authorList>
            <consortium name="DOE Joint Genome Institute"/>
            <person name="Martino E."/>
            <person name="Morin E."/>
            <person name="Grelet G."/>
            <person name="Kuo A."/>
            <person name="Kohler A."/>
            <person name="Daghino S."/>
            <person name="Barry K."/>
            <person name="Choi C."/>
            <person name="Cichocki N."/>
            <person name="Clum A."/>
            <person name="Copeland A."/>
            <person name="Hainaut M."/>
            <person name="Haridas S."/>
            <person name="Labutti K."/>
            <person name="Lindquist E."/>
            <person name="Lipzen A."/>
            <person name="Khouja H.-R."/>
            <person name="Murat C."/>
            <person name="Ohm R."/>
            <person name="Olson A."/>
            <person name="Spatafora J."/>
            <person name="Veneault-Fourrey C."/>
            <person name="Henrissat B."/>
            <person name="Grigoriev I."/>
            <person name="Martin F."/>
            <person name="Perotto S."/>
        </authorList>
    </citation>
    <scope>NUCLEOTIDE SEQUENCE [LARGE SCALE GENOMIC DNA]</scope>
    <source>
        <strain evidence="7 8">F</strain>
    </source>
</reference>
<dbReference type="PROSITE" id="PS00463">
    <property type="entry name" value="ZN2_CY6_FUNGAL_1"/>
    <property type="match status" value="1"/>
</dbReference>
<proteinExistence type="predicted"/>
<dbReference type="GO" id="GO:0000981">
    <property type="term" value="F:DNA-binding transcription factor activity, RNA polymerase II-specific"/>
    <property type="evidence" value="ECO:0007669"/>
    <property type="project" value="InterPro"/>
</dbReference>
<dbReference type="OrthoDB" id="270167at2759"/>
<keyword evidence="2" id="KW-0479">Metal-binding</keyword>
<evidence type="ECO:0000259" key="6">
    <source>
        <dbReference type="PROSITE" id="PS50048"/>
    </source>
</evidence>
<dbReference type="InterPro" id="IPR050815">
    <property type="entry name" value="TF_fung"/>
</dbReference>
<dbReference type="InterPro" id="IPR001138">
    <property type="entry name" value="Zn2Cys6_DnaBD"/>
</dbReference>
<dbReference type="PROSITE" id="PS50048">
    <property type="entry name" value="ZN2_CY6_FUNGAL_2"/>
    <property type="match status" value="1"/>
</dbReference>
<dbReference type="PANTHER" id="PTHR47338">
    <property type="entry name" value="ZN(II)2CYS6 TRANSCRIPTION FACTOR (EUROFUNG)-RELATED"/>
    <property type="match status" value="1"/>
</dbReference>
<dbReference type="AlphaFoldDB" id="A0A2J6QT26"/>
<dbReference type="CDD" id="cd12148">
    <property type="entry name" value="fungal_TF_MHR"/>
    <property type="match status" value="1"/>
</dbReference>
<dbReference type="InterPro" id="IPR036864">
    <property type="entry name" value="Zn2-C6_fun-type_DNA-bd_sf"/>
</dbReference>
<evidence type="ECO:0000256" key="1">
    <source>
        <dbReference type="ARBA" id="ARBA00004123"/>
    </source>
</evidence>
<name>A0A2J6QT26_HYAVF</name>
<dbReference type="SMART" id="SM00066">
    <property type="entry name" value="GAL4"/>
    <property type="match status" value="1"/>
</dbReference>
<evidence type="ECO:0000256" key="3">
    <source>
        <dbReference type="ARBA" id="ARBA00023015"/>
    </source>
</evidence>